<dbReference type="PANTHER" id="PTHR20859:SF54">
    <property type="entry name" value="INTERFERON ALPHA_BETA RECEPTOR 1"/>
    <property type="match status" value="1"/>
</dbReference>
<organism evidence="5 6">
    <name type="scientific">Geotrypetes seraphini</name>
    <name type="common">Gaboon caecilian</name>
    <name type="synonym">Caecilia seraphini</name>
    <dbReference type="NCBI Taxonomy" id="260995"/>
    <lineage>
        <taxon>Eukaryota</taxon>
        <taxon>Metazoa</taxon>
        <taxon>Chordata</taxon>
        <taxon>Craniata</taxon>
        <taxon>Vertebrata</taxon>
        <taxon>Euteleostomi</taxon>
        <taxon>Amphibia</taxon>
        <taxon>Gymnophiona</taxon>
        <taxon>Geotrypetes</taxon>
    </lineage>
</organism>
<dbReference type="FunCoup" id="A0A6P8R254">
    <property type="interactions" value="1235"/>
</dbReference>
<name>A0A6P8R254_GEOSA</name>
<gene>
    <name evidence="6" type="primary">IFNAR1</name>
</gene>
<evidence type="ECO:0000259" key="4">
    <source>
        <dbReference type="PROSITE" id="PS50853"/>
    </source>
</evidence>
<dbReference type="CDD" id="cd00063">
    <property type="entry name" value="FN3"/>
    <property type="match status" value="2"/>
</dbReference>
<evidence type="ECO:0000313" key="6">
    <source>
        <dbReference type="RefSeq" id="XP_033803994.1"/>
    </source>
</evidence>
<keyword evidence="6" id="KW-0675">Receptor</keyword>
<feature type="region of interest" description="Disordered" evidence="1">
    <location>
        <begin position="578"/>
        <end position="597"/>
    </location>
</feature>
<accession>A0A6P8R254</accession>
<dbReference type="SUPFAM" id="SSF49265">
    <property type="entry name" value="Fibronectin type III"/>
    <property type="match status" value="4"/>
</dbReference>
<keyword evidence="5" id="KW-1185">Reference proteome</keyword>
<dbReference type="PANTHER" id="PTHR20859">
    <property type="entry name" value="INTERFERON/INTERLEUKIN RECEPTOR"/>
    <property type="match status" value="1"/>
</dbReference>
<evidence type="ECO:0000256" key="2">
    <source>
        <dbReference type="SAM" id="Phobius"/>
    </source>
</evidence>
<keyword evidence="2" id="KW-0472">Membrane</keyword>
<dbReference type="GeneID" id="117362170"/>
<dbReference type="AlphaFoldDB" id="A0A6P8R254"/>
<protein>
    <submittedName>
        <fullName evidence="6">Interferon alpha/beta receptor 1 isoform X1</fullName>
    </submittedName>
</protein>
<reference evidence="6" key="1">
    <citation type="submission" date="2025-08" db="UniProtKB">
        <authorList>
            <consortium name="RefSeq"/>
        </authorList>
    </citation>
    <scope>IDENTIFICATION</scope>
</reference>
<dbReference type="PROSITE" id="PS50853">
    <property type="entry name" value="FN3"/>
    <property type="match status" value="1"/>
</dbReference>
<dbReference type="CTD" id="3454"/>
<dbReference type="GO" id="GO:0004905">
    <property type="term" value="F:type I interferon receptor activity"/>
    <property type="evidence" value="ECO:0007669"/>
    <property type="project" value="TreeGrafter"/>
</dbReference>
<feature type="domain" description="Fibronectin type-III" evidence="4">
    <location>
        <begin position="347"/>
        <end position="450"/>
    </location>
</feature>
<dbReference type="InterPro" id="IPR013783">
    <property type="entry name" value="Ig-like_fold"/>
</dbReference>
<dbReference type="KEGG" id="gsh:117362170"/>
<feature type="compositionally biased region" description="Acidic residues" evidence="1">
    <location>
        <begin position="585"/>
        <end position="597"/>
    </location>
</feature>
<dbReference type="Gene3D" id="2.60.40.10">
    <property type="entry name" value="Immunoglobulins"/>
    <property type="match status" value="4"/>
</dbReference>
<evidence type="ECO:0000256" key="3">
    <source>
        <dbReference type="SAM" id="SignalP"/>
    </source>
</evidence>
<dbReference type="Pfam" id="PF09294">
    <property type="entry name" value="Interfer-bind"/>
    <property type="match status" value="2"/>
</dbReference>
<dbReference type="Proteomes" id="UP000515159">
    <property type="component" value="Chromosome 6"/>
</dbReference>
<dbReference type="OrthoDB" id="9944680at2759"/>
<dbReference type="FunFam" id="2.60.40.10:FF:000842">
    <property type="entry name" value="Interferon receptor 1 isoform 4"/>
    <property type="match status" value="1"/>
</dbReference>
<proteinExistence type="predicted"/>
<feature type="signal peptide" evidence="3">
    <location>
        <begin position="1"/>
        <end position="29"/>
    </location>
</feature>
<keyword evidence="2" id="KW-0812">Transmembrane</keyword>
<keyword evidence="2" id="KW-1133">Transmembrane helix</keyword>
<feature type="chain" id="PRO_5028403977" evidence="3">
    <location>
        <begin position="30"/>
        <end position="597"/>
    </location>
</feature>
<sequence>MAAAAGGSGACLSLLLALLFLSLSGRCLTDRGNLAKPKNAQVDVMNSNFTLKWDWDGKCNMKDCNVTFSAYYRLVKRKLSRGWQKLSGCLRVSATICDFSSSKLDFLKKYRLRIKAEEGEKNSEWSSAIKFVPYEIAEIGPPDIQVEAVDGLIRINISAPGNSDKTPMWEASDFSYWVEFWKNNSTEQKQKKLVHYNDRIDNLDPNTTYCLKIKALLNGEKESAFSPVHCVHTENADANKVPRPKNVRVNALNRNFVLKWDWDETYGKNMTFTVAHCRAFEKKFKKKDCWDTVSGCEKVTTSECDLSSKIIFEGKYEFRVRAINGTEETAWSKEIEFTPSIDTEIGPPSKVKVKLINGSVYLEISHPEEDGSRSMKDYLGFTDLSYRVFTWTNSSNSWEKRFEEDRTHFAIPESELYPQTLYCLKVQAFLPTSNKTGHFSAIECVTTEAGPAGSGGSEALWVVAGDHAGTWRMESGKYSAVLVAVISFFSVAIVCLLVTGFCYGVYCLHRWIKYIFFPSCKLPSNIEECFHEVSLKNAFIPYAAEPTENCSITMNIVTENTEETDIKNYAEHCMQSSVDSGNYSNEDEVNDCPLEET</sequence>
<dbReference type="InterPro" id="IPR050650">
    <property type="entry name" value="Type-II_Cytokine-TF_Rcpt"/>
</dbReference>
<evidence type="ECO:0000256" key="1">
    <source>
        <dbReference type="SAM" id="MobiDB-lite"/>
    </source>
</evidence>
<dbReference type="GO" id="GO:0005886">
    <property type="term" value="C:plasma membrane"/>
    <property type="evidence" value="ECO:0007669"/>
    <property type="project" value="TreeGrafter"/>
</dbReference>
<evidence type="ECO:0000313" key="5">
    <source>
        <dbReference type="Proteomes" id="UP000515159"/>
    </source>
</evidence>
<dbReference type="InParanoid" id="A0A6P8R254"/>
<dbReference type="SMART" id="SM00060">
    <property type="entry name" value="FN3"/>
    <property type="match status" value="3"/>
</dbReference>
<dbReference type="InterPro" id="IPR015373">
    <property type="entry name" value="Interferon/interleukin_rcp_dom"/>
</dbReference>
<dbReference type="InterPro" id="IPR036116">
    <property type="entry name" value="FN3_sf"/>
</dbReference>
<keyword evidence="3" id="KW-0732">Signal</keyword>
<feature type="transmembrane region" description="Helical" evidence="2">
    <location>
        <begin position="480"/>
        <end position="506"/>
    </location>
</feature>
<dbReference type="InterPro" id="IPR003961">
    <property type="entry name" value="FN3_dom"/>
</dbReference>
<dbReference type="RefSeq" id="XP_033803994.1">
    <property type="nucleotide sequence ID" value="XM_033948103.1"/>
</dbReference>
<dbReference type="Pfam" id="PF01108">
    <property type="entry name" value="Tissue_fac"/>
    <property type="match status" value="1"/>
</dbReference>